<comment type="pathway">
    <text evidence="9">Cofactor biosynthesis; biotin biosynthesis; biotin from 7,8-diaminononanoate: step 1/2.</text>
</comment>
<evidence type="ECO:0000256" key="1">
    <source>
        <dbReference type="ARBA" id="ARBA00022490"/>
    </source>
</evidence>
<protein>
    <recommendedName>
        <fullName evidence="9">ATP-dependent dethiobiotin synthetase BioD</fullName>
        <ecNumber evidence="9">6.3.3.3</ecNumber>
    </recommendedName>
    <alternativeName>
        <fullName evidence="9">DTB synthetase</fullName>
        <shortName evidence="9">DTBS</shortName>
    </alternativeName>
    <alternativeName>
        <fullName evidence="9">Dethiobiotin synthase</fullName>
    </alternativeName>
</protein>
<sequence>MSRNIFVTGTGTDVGKTYVTGLIVKKLRKSGVDAGYYKSAMSGNERRPDGSLIPGDALQVKKMSGIRQPLEEMCPYVYETAVSPHLASRLEGNPVQMETVLNGFYKVCEEYEYVTMEGSGGILCPLCFDEADLRLPEVVKACGLGCLMIADAGLGTINDVALTAYYLKAQGIPLKGIILNHYRQGDMLHEDNRKMCEYYTGVPVVACVADGDTELSINIEDLKTLYE</sequence>
<gene>
    <name evidence="9 10" type="primary">bioD</name>
    <name evidence="10" type="ORF">LKD32_12170</name>
</gene>
<evidence type="ECO:0000256" key="2">
    <source>
        <dbReference type="ARBA" id="ARBA00022598"/>
    </source>
</evidence>
<name>A0AAE3DLZ8_9FIRM</name>
<dbReference type="EC" id="6.3.3.3" evidence="9"/>
<dbReference type="InterPro" id="IPR004472">
    <property type="entry name" value="DTB_synth_BioD"/>
</dbReference>
<dbReference type="PIRSF" id="PIRSF006755">
    <property type="entry name" value="DTB_synth"/>
    <property type="match status" value="1"/>
</dbReference>
<dbReference type="Pfam" id="PF13500">
    <property type="entry name" value="AAA_26"/>
    <property type="match status" value="1"/>
</dbReference>
<feature type="binding site" evidence="9">
    <location>
        <position position="56"/>
    </location>
    <ligand>
        <name>Mg(2+)</name>
        <dbReference type="ChEBI" id="CHEBI:18420"/>
    </ligand>
</feature>
<comment type="cofactor">
    <cofactor evidence="9">
        <name>Mg(2+)</name>
        <dbReference type="ChEBI" id="CHEBI:18420"/>
    </cofactor>
</comment>
<evidence type="ECO:0000313" key="10">
    <source>
        <dbReference type="EMBL" id="MCC2165618.1"/>
    </source>
</evidence>
<comment type="caution">
    <text evidence="10">The sequence shown here is derived from an EMBL/GenBank/DDBJ whole genome shotgun (WGS) entry which is preliminary data.</text>
</comment>
<evidence type="ECO:0000256" key="3">
    <source>
        <dbReference type="ARBA" id="ARBA00022723"/>
    </source>
</evidence>
<evidence type="ECO:0000256" key="8">
    <source>
        <dbReference type="ARBA" id="ARBA00047386"/>
    </source>
</evidence>
<dbReference type="EMBL" id="JAJEPU010000043">
    <property type="protein sequence ID" value="MCC2165618.1"/>
    <property type="molecule type" value="Genomic_DNA"/>
</dbReference>
<keyword evidence="4 9" id="KW-0547">Nucleotide-binding</keyword>
<dbReference type="CDD" id="cd03109">
    <property type="entry name" value="DTBS"/>
    <property type="match status" value="1"/>
</dbReference>
<reference evidence="10" key="1">
    <citation type="submission" date="2021-10" db="EMBL/GenBank/DDBJ databases">
        <title>Anaerobic single-cell dispensing facilitates the cultivation of human gut bacteria.</title>
        <authorList>
            <person name="Afrizal A."/>
        </authorList>
    </citation>
    <scope>NUCLEOTIDE SEQUENCE</scope>
    <source>
        <strain evidence="10">CLA-AA-H274</strain>
    </source>
</reference>
<organism evidence="10 11">
    <name type="scientific">Brotaphodocola catenula</name>
    <dbReference type="NCBI Taxonomy" id="2885361"/>
    <lineage>
        <taxon>Bacteria</taxon>
        <taxon>Bacillati</taxon>
        <taxon>Bacillota</taxon>
        <taxon>Clostridia</taxon>
        <taxon>Lachnospirales</taxon>
        <taxon>Lachnospiraceae</taxon>
        <taxon>Brotaphodocola</taxon>
    </lineage>
</organism>
<dbReference type="Gene3D" id="3.40.50.300">
    <property type="entry name" value="P-loop containing nucleotide triphosphate hydrolases"/>
    <property type="match status" value="1"/>
</dbReference>
<feature type="active site" evidence="9">
    <location>
        <position position="38"/>
    </location>
</feature>
<dbReference type="HAMAP" id="MF_00336">
    <property type="entry name" value="BioD"/>
    <property type="match status" value="1"/>
</dbReference>
<feature type="binding site" evidence="9">
    <location>
        <position position="42"/>
    </location>
    <ligand>
        <name>substrate</name>
    </ligand>
</feature>
<comment type="subcellular location">
    <subcellularLocation>
        <location evidence="9">Cytoplasm</location>
    </subcellularLocation>
</comment>
<comment type="caution">
    <text evidence="9">Lacks conserved residue(s) required for the propagation of feature annotation.</text>
</comment>
<feature type="binding site" evidence="9">
    <location>
        <begin position="13"/>
        <end position="18"/>
    </location>
    <ligand>
        <name>ATP</name>
        <dbReference type="ChEBI" id="CHEBI:30616"/>
    </ligand>
</feature>
<keyword evidence="6 9" id="KW-0067">ATP-binding</keyword>
<dbReference type="PANTHER" id="PTHR43210:SF2">
    <property type="entry name" value="ATP-DEPENDENT DETHIOBIOTIN SYNTHETASE BIOD 2"/>
    <property type="match status" value="1"/>
</dbReference>
<keyword evidence="5 9" id="KW-0093">Biotin biosynthesis</keyword>
<comment type="function">
    <text evidence="9">Catalyzes a mechanistically unusual reaction, the ATP-dependent insertion of CO2 between the N7 and N8 nitrogen atoms of 7,8-diaminopelargonic acid (DAPA, also called 7,8-diammoniononanoate) to form a ureido ring.</text>
</comment>
<keyword evidence="11" id="KW-1185">Reference proteome</keyword>
<dbReference type="RefSeq" id="WP_308451883.1">
    <property type="nucleotide sequence ID" value="NZ_JAJEPU010000043.1"/>
</dbReference>
<evidence type="ECO:0000256" key="7">
    <source>
        <dbReference type="ARBA" id="ARBA00022842"/>
    </source>
</evidence>
<dbReference type="InterPro" id="IPR027417">
    <property type="entry name" value="P-loop_NTPase"/>
</dbReference>
<dbReference type="GO" id="GO:0004141">
    <property type="term" value="F:dethiobiotin synthase activity"/>
    <property type="evidence" value="ECO:0007669"/>
    <property type="project" value="UniProtKB-UniRule"/>
</dbReference>
<proteinExistence type="inferred from homology"/>
<keyword evidence="3 9" id="KW-0479">Metal-binding</keyword>
<dbReference type="AlphaFoldDB" id="A0AAE3DLZ8"/>
<dbReference type="GO" id="GO:0009102">
    <property type="term" value="P:biotin biosynthetic process"/>
    <property type="evidence" value="ECO:0007669"/>
    <property type="project" value="UniProtKB-UniRule"/>
</dbReference>
<dbReference type="NCBIfam" id="TIGR00347">
    <property type="entry name" value="bioD"/>
    <property type="match status" value="1"/>
</dbReference>
<feature type="binding site" evidence="9">
    <location>
        <position position="56"/>
    </location>
    <ligand>
        <name>ATP</name>
        <dbReference type="ChEBI" id="CHEBI:30616"/>
    </ligand>
</feature>
<evidence type="ECO:0000256" key="6">
    <source>
        <dbReference type="ARBA" id="ARBA00022840"/>
    </source>
</evidence>
<evidence type="ECO:0000256" key="4">
    <source>
        <dbReference type="ARBA" id="ARBA00022741"/>
    </source>
</evidence>
<dbReference type="Proteomes" id="UP001198962">
    <property type="component" value="Unassembled WGS sequence"/>
</dbReference>
<comment type="catalytic activity">
    <reaction evidence="9">
        <text>(7R,8S)-7,8-diammoniononanoate + CO2 + ATP = (4R,5S)-dethiobiotin + ADP + phosphate + 3 H(+)</text>
        <dbReference type="Rhea" id="RHEA:15805"/>
        <dbReference type="ChEBI" id="CHEBI:15378"/>
        <dbReference type="ChEBI" id="CHEBI:16526"/>
        <dbReference type="ChEBI" id="CHEBI:30616"/>
        <dbReference type="ChEBI" id="CHEBI:43474"/>
        <dbReference type="ChEBI" id="CHEBI:149469"/>
        <dbReference type="ChEBI" id="CHEBI:149473"/>
        <dbReference type="ChEBI" id="CHEBI:456216"/>
        <dbReference type="EC" id="6.3.3.3"/>
    </reaction>
</comment>
<feature type="binding site" evidence="9">
    <location>
        <position position="117"/>
    </location>
    <ligand>
        <name>Mg(2+)</name>
        <dbReference type="ChEBI" id="CHEBI:18420"/>
    </ligand>
</feature>
<feature type="binding site" evidence="9">
    <location>
        <begin position="180"/>
        <end position="181"/>
    </location>
    <ligand>
        <name>ATP</name>
        <dbReference type="ChEBI" id="CHEBI:30616"/>
    </ligand>
</feature>
<feature type="binding site" evidence="9">
    <location>
        <begin position="117"/>
        <end position="120"/>
    </location>
    <ligand>
        <name>ATP</name>
        <dbReference type="ChEBI" id="CHEBI:30616"/>
    </ligand>
</feature>
<comment type="subunit">
    <text evidence="9">Homodimer.</text>
</comment>
<dbReference type="GO" id="GO:0005524">
    <property type="term" value="F:ATP binding"/>
    <property type="evidence" value="ECO:0007669"/>
    <property type="project" value="UniProtKB-UniRule"/>
</dbReference>
<evidence type="ECO:0000313" key="11">
    <source>
        <dbReference type="Proteomes" id="UP001198962"/>
    </source>
</evidence>
<keyword evidence="7 9" id="KW-0460">Magnesium</keyword>
<comment type="similarity">
    <text evidence="9">Belongs to the dethiobiotin synthetase family.</text>
</comment>
<keyword evidence="1 9" id="KW-0963">Cytoplasm</keyword>
<evidence type="ECO:0000256" key="9">
    <source>
        <dbReference type="HAMAP-Rule" id="MF_00336"/>
    </source>
</evidence>
<feature type="binding site" evidence="9">
    <location>
        <position position="17"/>
    </location>
    <ligand>
        <name>Mg(2+)</name>
        <dbReference type="ChEBI" id="CHEBI:18420"/>
    </ligand>
</feature>
<evidence type="ECO:0000256" key="5">
    <source>
        <dbReference type="ARBA" id="ARBA00022756"/>
    </source>
</evidence>
<accession>A0AAE3DLZ8</accession>
<comment type="catalytic activity">
    <reaction evidence="8">
        <text>(7R,8S)-8-amino-7-(carboxyamino)nonanoate + ATP = (4R,5S)-dethiobiotin + ADP + phosphate + H(+)</text>
        <dbReference type="Rhea" id="RHEA:63684"/>
        <dbReference type="ChEBI" id="CHEBI:15378"/>
        <dbReference type="ChEBI" id="CHEBI:30616"/>
        <dbReference type="ChEBI" id="CHEBI:43474"/>
        <dbReference type="ChEBI" id="CHEBI:149470"/>
        <dbReference type="ChEBI" id="CHEBI:149473"/>
        <dbReference type="ChEBI" id="CHEBI:456216"/>
    </reaction>
</comment>
<dbReference type="GO" id="GO:0000287">
    <property type="term" value="F:magnesium ion binding"/>
    <property type="evidence" value="ECO:0007669"/>
    <property type="project" value="UniProtKB-UniRule"/>
</dbReference>
<keyword evidence="2 9" id="KW-0436">Ligase</keyword>
<dbReference type="SUPFAM" id="SSF52540">
    <property type="entry name" value="P-loop containing nucleoside triphosphate hydrolases"/>
    <property type="match status" value="1"/>
</dbReference>
<dbReference type="GO" id="GO:0005829">
    <property type="term" value="C:cytosol"/>
    <property type="evidence" value="ECO:0007669"/>
    <property type="project" value="TreeGrafter"/>
</dbReference>
<dbReference type="PANTHER" id="PTHR43210">
    <property type="entry name" value="DETHIOBIOTIN SYNTHETASE"/>
    <property type="match status" value="1"/>
</dbReference>